<dbReference type="InterPro" id="IPR024528">
    <property type="entry name" value="ThrE_2"/>
</dbReference>
<feature type="domain" description="Threonine/serine exporter-like N-terminal" evidence="8">
    <location>
        <begin position="20"/>
        <end position="258"/>
    </location>
</feature>
<feature type="transmembrane region" description="Helical" evidence="7">
    <location>
        <begin position="207"/>
        <end position="230"/>
    </location>
</feature>
<feature type="transmembrane region" description="Helical" evidence="7">
    <location>
        <begin position="145"/>
        <end position="162"/>
    </location>
</feature>
<evidence type="ECO:0000256" key="1">
    <source>
        <dbReference type="ARBA" id="ARBA00004651"/>
    </source>
</evidence>
<evidence type="ECO:0000256" key="7">
    <source>
        <dbReference type="SAM" id="Phobius"/>
    </source>
</evidence>
<feature type="transmembrane region" description="Helical" evidence="7">
    <location>
        <begin position="356"/>
        <end position="374"/>
    </location>
</feature>
<name>A0ABV9D5M7_9MICO</name>
<feature type="transmembrane region" description="Helical" evidence="7">
    <location>
        <begin position="242"/>
        <end position="264"/>
    </location>
</feature>
<sequence>MGQVHDDLGSPLLVRQSAAVLRLGALLLSAGAGSYRVKDSMRRVAEAVGLREHRAQVTLTEITTTARDEEHFRTEVIEQRAIGVNADRLDRIAEYVDGLRPGTAVADVEAEVDRIGQRPLLYGPAVNALAVALACAAFAFLNGGGVVVCAAVLAAAGLGQLVRRRMQHARLNQFAVTALAAALASAVYVGVVLGLERLGYADPAHEAGFISAVLFLVPGFPLVTAVLDLVRMDFSAGIARAAYATLILLSAGMSVWAVSLFGALELELETGSAAGGALGVALRMLASAVAAAGFAILFNSPLRVAAIAAVIGALANPGRLLLLDAGMAPQAAAGLAALAIGLLAAVASTRAHFSRVTLSVPAVVIMVPGVSVYRSLVHLNEGEIAEALNSGVEATFVIMALGVGLAMARILTDRNWAFDR</sequence>
<dbReference type="Pfam" id="PF12821">
    <property type="entry name" value="ThrE_2"/>
    <property type="match status" value="1"/>
</dbReference>
<accession>A0ABV9D5M7</accession>
<dbReference type="Proteomes" id="UP001595955">
    <property type="component" value="Unassembled WGS sequence"/>
</dbReference>
<evidence type="ECO:0000259" key="9">
    <source>
        <dbReference type="Pfam" id="PF12821"/>
    </source>
</evidence>
<evidence type="ECO:0000259" key="8">
    <source>
        <dbReference type="Pfam" id="PF06738"/>
    </source>
</evidence>
<organism evidence="10 11">
    <name type="scientific">Georgenia faecalis</name>
    <dbReference type="NCBI Taxonomy" id="2483799"/>
    <lineage>
        <taxon>Bacteria</taxon>
        <taxon>Bacillati</taxon>
        <taxon>Actinomycetota</taxon>
        <taxon>Actinomycetes</taxon>
        <taxon>Micrococcales</taxon>
        <taxon>Bogoriellaceae</taxon>
        <taxon>Georgenia</taxon>
    </lineage>
</organism>
<dbReference type="EMBL" id="JBHSGF010000001">
    <property type="protein sequence ID" value="MFC4553662.1"/>
    <property type="molecule type" value="Genomic_DNA"/>
</dbReference>
<proteinExistence type="inferred from homology"/>
<comment type="subcellular location">
    <subcellularLocation>
        <location evidence="1">Cell membrane</location>
        <topology evidence="1">Multi-pass membrane protein</topology>
    </subcellularLocation>
</comment>
<keyword evidence="5 7" id="KW-0472">Membrane</keyword>
<keyword evidence="4 7" id="KW-1133">Transmembrane helix</keyword>
<keyword evidence="3 7" id="KW-0812">Transmembrane</keyword>
<evidence type="ECO:0000256" key="6">
    <source>
        <dbReference type="ARBA" id="ARBA00034125"/>
    </source>
</evidence>
<feature type="transmembrane region" description="Helical" evidence="7">
    <location>
        <begin position="328"/>
        <end position="349"/>
    </location>
</feature>
<evidence type="ECO:0000256" key="5">
    <source>
        <dbReference type="ARBA" id="ARBA00023136"/>
    </source>
</evidence>
<comment type="caution">
    <text evidence="10">The sequence shown here is derived from an EMBL/GenBank/DDBJ whole genome shotgun (WGS) entry which is preliminary data.</text>
</comment>
<feature type="domain" description="Threonine/Serine exporter ThrE" evidence="9">
    <location>
        <begin position="284"/>
        <end position="409"/>
    </location>
</feature>
<keyword evidence="11" id="KW-1185">Reference proteome</keyword>
<evidence type="ECO:0000256" key="4">
    <source>
        <dbReference type="ARBA" id="ARBA00022989"/>
    </source>
</evidence>
<dbReference type="Pfam" id="PF06738">
    <property type="entry name" value="ThrE"/>
    <property type="match status" value="1"/>
</dbReference>
<evidence type="ECO:0000313" key="10">
    <source>
        <dbReference type="EMBL" id="MFC4553662.1"/>
    </source>
</evidence>
<gene>
    <name evidence="10" type="ORF">ACFO3F_00200</name>
</gene>
<protein>
    <submittedName>
        <fullName evidence="10">Threonine/serine exporter ThrE family protein</fullName>
    </submittedName>
</protein>
<feature type="transmembrane region" description="Helical" evidence="7">
    <location>
        <begin position="276"/>
        <end position="297"/>
    </location>
</feature>
<feature type="transmembrane region" description="Helical" evidence="7">
    <location>
        <begin position="394"/>
        <end position="412"/>
    </location>
</feature>
<dbReference type="RefSeq" id="WP_122822904.1">
    <property type="nucleotide sequence ID" value="NZ_CP033325.1"/>
</dbReference>
<feature type="transmembrane region" description="Helical" evidence="7">
    <location>
        <begin position="304"/>
        <end position="322"/>
    </location>
</feature>
<evidence type="ECO:0000313" key="11">
    <source>
        <dbReference type="Proteomes" id="UP001595955"/>
    </source>
</evidence>
<reference evidence="11" key="1">
    <citation type="journal article" date="2019" name="Int. J. Syst. Evol. Microbiol.">
        <title>The Global Catalogue of Microorganisms (GCM) 10K type strain sequencing project: providing services to taxonomists for standard genome sequencing and annotation.</title>
        <authorList>
            <consortium name="The Broad Institute Genomics Platform"/>
            <consortium name="The Broad Institute Genome Sequencing Center for Infectious Disease"/>
            <person name="Wu L."/>
            <person name="Ma J."/>
        </authorList>
    </citation>
    <scope>NUCLEOTIDE SEQUENCE [LARGE SCALE GENOMIC DNA]</scope>
    <source>
        <strain evidence="11">JCM 3369</strain>
    </source>
</reference>
<evidence type="ECO:0000256" key="2">
    <source>
        <dbReference type="ARBA" id="ARBA00022475"/>
    </source>
</evidence>
<keyword evidence="2" id="KW-1003">Cell membrane</keyword>
<dbReference type="PANTHER" id="PTHR34390">
    <property type="entry name" value="UPF0442 PROTEIN YJJB-RELATED"/>
    <property type="match status" value="1"/>
</dbReference>
<dbReference type="InterPro" id="IPR010619">
    <property type="entry name" value="ThrE-like_N"/>
</dbReference>
<comment type="similarity">
    <text evidence="6">Belongs to the ThrE exporter (TC 2.A.79) family.</text>
</comment>
<dbReference type="InterPro" id="IPR050539">
    <property type="entry name" value="ThrE_Dicarb/AminoAcid_Exp"/>
</dbReference>
<feature type="transmembrane region" description="Helical" evidence="7">
    <location>
        <begin position="174"/>
        <end position="195"/>
    </location>
</feature>
<dbReference type="PANTHER" id="PTHR34390:SF2">
    <property type="entry name" value="SUCCINATE TRANSPORTER SUBUNIT YJJP-RELATED"/>
    <property type="match status" value="1"/>
</dbReference>
<evidence type="ECO:0000256" key="3">
    <source>
        <dbReference type="ARBA" id="ARBA00022692"/>
    </source>
</evidence>